<comment type="caution">
    <text evidence="1">The sequence shown here is derived from an EMBL/GenBank/DDBJ whole genome shotgun (WGS) entry which is preliminary data.</text>
</comment>
<evidence type="ECO:0000313" key="1">
    <source>
        <dbReference type="EMBL" id="KTF07190.1"/>
    </source>
</evidence>
<sequence length="24" mass="2842">DENFEAVLFDPLSELFIYLIDHDS</sequence>
<dbReference type="EMBL" id="AYSL01000700">
    <property type="protein sequence ID" value="KTF07190.1"/>
    <property type="molecule type" value="Genomic_DNA"/>
</dbReference>
<name>A0A1B6NUR3_9ZZZZ</name>
<accession>A0A1B6NUR3</accession>
<protein>
    <submittedName>
        <fullName evidence="1">Uncharacterized protein</fullName>
    </submittedName>
</protein>
<organism evidence="1">
    <name type="scientific">marine sediment metagenome</name>
    <dbReference type="NCBI Taxonomy" id="412755"/>
    <lineage>
        <taxon>unclassified sequences</taxon>
        <taxon>metagenomes</taxon>
        <taxon>ecological metagenomes</taxon>
    </lineage>
</organism>
<reference evidence="1" key="1">
    <citation type="submission" date="2013-11" db="EMBL/GenBank/DDBJ databases">
        <title>Microbial diversity, functional groups and degradation webs in Northern and Southern Mediterranean and Red Sea marine crude oil polluted sites.</title>
        <authorList>
            <person name="Daffonchio D."/>
            <person name="Mapelli F."/>
            <person name="Ferrer M."/>
            <person name="Richter M."/>
            <person name="Cherif A."/>
            <person name="Malkawi H.I."/>
            <person name="Yakimov M.M."/>
            <person name="Abdel-Fattah Y.R."/>
            <person name="Blaghen M."/>
            <person name="Golyshin P.N."/>
            <person name="Kalogerakis N."/>
            <person name="Boon N."/>
            <person name="Magagnini M."/>
            <person name="Fava F."/>
        </authorList>
    </citation>
    <scope>NUCLEOTIDE SEQUENCE</scope>
</reference>
<gene>
    <name evidence="1" type="ORF">MGSAQ_001313</name>
</gene>
<proteinExistence type="predicted"/>
<dbReference type="AlphaFoldDB" id="A0A1B6NUR3"/>
<feature type="non-terminal residue" evidence="1">
    <location>
        <position position="1"/>
    </location>
</feature>